<dbReference type="PANTHER" id="PTHR30388:SF6">
    <property type="entry name" value="XANTHINE DEHYDROGENASE SUBUNIT A-RELATED"/>
    <property type="match status" value="1"/>
</dbReference>
<protein>
    <recommendedName>
        <fullName evidence="1">XdhC Rossmann domain-containing protein</fullName>
    </recommendedName>
</protein>
<dbReference type="PANTHER" id="PTHR30388">
    <property type="entry name" value="ALDEHYDE OXIDOREDUCTASE MOLYBDENUM COFACTOR ASSEMBLY PROTEIN"/>
    <property type="match status" value="1"/>
</dbReference>
<organism evidence="2 3">
    <name type="scientific">Solirubrum puertoriconensis</name>
    <dbReference type="NCBI Taxonomy" id="1751427"/>
    <lineage>
        <taxon>Bacteria</taxon>
        <taxon>Pseudomonadati</taxon>
        <taxon>Bacteroidota</taxon>
        <taxon>Cytophagia</taxon>
        <taxon>Cytophagales</taxon>
    </lineage>
</organism>
<dbReference type="EMBL" id="LNAL01000003">
    <property type="protein sequence ID" value="KUG09879.1"/>
    <property type="molecule type" value="Genomic_DNA"/>
</dbReference>
<evidence type="ECO:0000313" key="3">
    <source>
        <dbReference type="Proteomes" id="UP000054223"/>
    </source>
</evidence>
<dbReference type="AlphaFoldDB" id="A0A9X0L6I2"/>
<dbReference type="InterPro" id="IPR052698">
    <property type="entry name" value="MoCofactor_Util/Proc"/>
</dbReference>
<dbReference type="Proteomes" id="UP000054223">
    <property type="component" value="Unassembled WGS sequence"/>
</dbReference>
<name>A0A9X0L6I2_SOLP1</name>
<keyword evidence="3" id="KW-1185">Reference proteome</keyword>
<gene>
    <name evidence="2" type="ORF">ASU33_17515</name>
</gene>
<dbReference type="InterPro" id="IPR027051">
    <property type="entry name" value="XdhC_Rossmann_dom"/>
</dbReference>
<evidence type="ECO:0000259" key="1">
    <source>
        <dbReference type="Pfam" id="PF13478"/>
    </source>
</evidence>
<reference evidence="2 3" key="1">
    <citation type="submission" date="2015-11" db="EMBL/GenBank/DDBJ databases">
        <title>Solirubrum puertoriconensis gen. nov. an environmental bacteria isolated in Puerto Rico.</title>
        <authorList>
            <person name="Cuebas-Irizarry M.F."/>
            <person name="Montalvo-Rodriguez R."/>
        </authorList>
    </citation>
    <scope>NUCLEOTIDE SEQUENCE [LARGE SCALE GENOMIC DNA]</scope>
    <source>
        <strain evidence="2 3">MC1A</strain>
    </source>
</reference>
<accession>A0A9X0L6I2</accession>
<dbReference type="Pfam" id="PF13478">
    <property type="entry name" value="XdhC_C"/>
    <property type="match status" value="1"/>
</dbReference>
<dbReference type="Gene3D" id="3.40.50.720">
    <property type="entry name" value="NAD(P)-binding Rossmann-like Domain"/>
    <property type="match status" value="1"/>
</dbReference>
<sequence length="288" mass="31186">MTVSPGSMAGSVGGGIMEHKFVEVARNRMAAGNHELLLRQQIHRSEAPHHRSGMICSGEQTLLLLPLRPEHLAALDAIVEVQQRAGNGWFEVRADGSLHVGTGPAPRPLGYAAGTALGAHDWRYIEHLGFRDQLTIIGAGHVALALSRIVATLDFHLTVIDDRPGLNTLLDNPYAHQKHCLPYHELASAVPAGPHHYVVIMTFGYRSDAVALRQLINHPLAYLGLMGSEAKIAQLFAELRQEGYSEAQLSRVHAPVGVPISSRTPEEIAISVAAQLIQQRNAPLAART</sequence>
<comment type="caution">
    <text evidence="2">The sequence shown here is derived from an EMBL/GenBank/DDBJ whole genome shotgun (WGS) entry which is preliminary data.</text>
</comment>
<proteinExistence type="predicted"/>
<feature type="domain" description="XdhC Rossmann" evidence="1">
    <location>
        <begin position="134"/>
        <end position="276"/>
    </location>
</feature>
<evidence type="ECO:0000313" key="2">
    <source>
        <dbReference type="EMBL" id="KUG09879.1"/>
    </source>
</evidence>